<gene>
    <name evidence="9" type="ORF">ATK78_2870</name>
</gene>
<evidence type="ECO:0000259" key="8">
    <source>
        <dbReference type="Pfam" id="PF12704"/>
    </source>
</evidence>
<dbReference type="Pfam" id="PF12704">
    <property type="entry name" value="MacB_PCD"/>
    <property type="match status" value="1"/>
</dbReference>
<dbReference type="InterPro" id="IPR003838">
    <property type="entry name" value="ABC3_permease_C"/>
</dbReference>
<sequence length="799" mass="89548">MFKINLLIAFRNIWRNKVTTAIKMIGLIAGLTSAVLLVVYLMFELSYDKHNKNAARVYRIHSVNGADLKENIKLPSGLTDMMISEIPELENGIQLSGYKDQVKVNEETYKEQILRTETSFFDLFTATFIKGNASVALKEPFTAVVSESFAAKAFPKGSAIGQTLQLKWEDSPFRIVGIIKDLPKAAHLHGDVIIRSSFSRKLNWKGYTSVSQYVLLKENTSAESVGKKLAPLYKKYEFPKGVTLKLMPLTDIHLHSHTDSELEPNGDIRYIYIFSAVALFILIIAIVNFVNLTVAASLKRGKEIGIKKVMGASRKQLTLQFLSESYLYFIAAFLMVMIITNDMIPLLGLQIGIPISIKDILSAKTVLISLGIIMVSGFIAGFYPALIISRLMPVQTLKGYGNSTPGKFGFRKILMAFQFSSSALLIICTLIVYSQLKYISNKSLGFDKDQVLITESVNEYGQKFNAFRSELLTHRAIKDVSLSHFNPGVNYGGSSSWTDDVDTAKQHQFDFISVDLNFINTLNVQVVKGRAFSAKYGTDVFNYTEAADKVPYEEYKSVMKQSPIILNEAAVAELNLKNPIDTMLSYGGLQGKVIGVVKDFNGMSLHNKVTPMSLTLTTNPDFGYMFIKLHTTDMSATRAIVNEVWKKHFPDIQPDLKFLDQHLEQLYANEMRMGSVFMYFAGIAIFLSCVGLFGMVYYDLQQRTKEIAVRKILGASVNNLLTLMNNGFIKTVLVANVIIWPVAYLLIRNWLDTFYYRISLSYLPFVLALGICLLLTILTVSLQALKAIKKSPVEALKYE</sequence>
<name>A0A4R6STM2_9SPHI</name>
<organism evidence="9 10">
    <name type="scientific">Pedobacter metabolipauper</name>
    <dbReference type="NCBI Taxonomy" id="425513"/>
    <lineage>
        <taxon>Bacteria</taxon>
        <taxon>Pseudomonadati</taxon>
        <taxon>Bacteroidota</taxon>
        <taxon>Sphingobacteriia</taxon>
        <taxon>Sphingobacteriales</taxon>
        <taxon>Sphingobacteriaceae</taxon>
        <taxon>Pedobacter</taxon>
    </lineage>
</organism>
<dbReference type="Proteomes" id="UP000295620">
    <property type="component" value="Unassembled WGS sequence"/>
</dbReference>
<feature type="transmembrane region" description="Helical" evidence="6">
    <location>
        <begin position="270"/>
        <end position="296"/>
    </location>
</feature>
<dbReference type="PANTHER" id="PTHR30572:SF18">
    <property type="entry name" value="ABC-TYPE MACROLIDE FAMILY EXPORT SYSTEM PERMEASE COMPONENT 2"/>
    <property type="match status" value="1"/>
</dbReference>
<dbReference type="GO" id="GO:0022857">
    <property type="term" value="F:transmembrane transporter activity"/>
    <property type="evidence" value="ECO:0007669"/>
    <property type="project" value="TreeGrafter"/>
</dbReference>
<dbReference type="RefSeq" id="WP_133576738.1">
    <property type="nucleotide sequence ID" value="NZ_SNYC01000005.1"/>
</dbReference>
<evidence type="ECO:0000256" key="1">
    <source>
        <dbReference type="ARBA" id="ARBA00004651"/>
    </source>
</evidence>
<feature type="transmembrane region" description="Helical" evidence="6">
    <location>
        <begin position="21"/>
        <end position="43"/>
    </location>
</feature>
<feature type="domain" description="ABC3 transporter permease C-terminal" evidence="7">
    <location>
        <begin position="680"/>
        <end position="792"/>
    </location>
</feature>
<keyword evidence="5 6" id="KW-0472">Membrane</keyword>
<dbReference type="OrthoDB" id="727849at2"/>
<feature type="transmembrane region" description="Helical" evidence="6">
    <location>
        <begin position="728"/>
        <end position="747"/>
    </location>
</feature>
<evidence type="ECO:0000256" key="2">
    <source>
        <dbReference type="ARBA" id="ARBA00022475"/>
    </source>
</evidence>
<evidence type="ECO:0000256" key="5">
    <source>
        <dbReference type="ARBA" id="ARBA00023136"/>
    </source>
</evidence>
<feature type="transmembrane region" description="Helical" evidence="6">
    <location>
        <begin position="676"/>
        <end position="698"/>
    </location>
</feature>
<evidence type="ECO:0000313" key="10">
    <source>
        <dbReference type="Proteomes" id="UP000295620"/>
    </source>
</evidence>
<protein>
    <submittedName>
        <fullName evidence="9">Putative ABC transport system permease protein</fullName>
    </submittedName>
</protein>
<reference evidence="9 10" key="1">
    <citation type="submission" date="2019-03" db="EMBL/GenBank/DDBJ databases">
        <title>Genomic Encyclopedia of Archaeal and Bacterial Type Strains, Phase II (KMG-II): from individual species to whole genera.</title>
        <authorList>
            <person name="Goeker M."/>
        </authorList>
    </citation>
    <scope>NUCLEOTIDE SEQUENCE [LARGE SCALE GENOMIC DNA]</scope>
    <source>
        <strain evidence="9 10">DSM 19035</strain>
    </source>
</reference>
<keyword evidence="10" id="KW-1185">Reference proteome</keyword>
<proteinExistence type="predicted"/>
<evidence type="ECO:0000256" key="3">
    <source>
        <dbReference type="ARBA" id="ARBA00022692"/>
    </source>
</evidence>
<keyword evidence="2" id="KW-1003">Cell membrane</keyword>
<feature type="transmembrane region" description="Helical" evidence="6">
    <location>
        <begin position="317"/>
        <end position="339"/>
    </location>
</feature>
<feature type="transmembrane region" description="Helical" evidence="6">
    <location>
        <begin position="759"/>
        <end position="782"/>
    </location>
</feature>
<feature type="transmembrane region" description="Helical" evidence="6">
    <location>
        <begin position="413"/>
        <end position="433"/>
    </location>
</feature>
<evidence type="ECO:0000256" key="4">
    <source>
        <dbReference type="ARBA" id="ARBA00022989"/>
    </source>
</evidence>
<dbReference type="EMBL" id="SNYC01000005">
    <property type="protein sequence ID" value="TDQ08358.1"/>
    <property type="molecule type" value="Genomic_DNA"/>
</dbReference>
<keyword evidence="3 6" id="KW-0812">Transmembrane</keyword>
<evidence type="ECO:0000256" key="6">
    <source>
        <dbReference type="SAM" id="Phobius"/>
    </source>
</evidence>
<accession>A0A4R6STM2</accession>
<dbReference type="InterPro" id="IPR050250">
    <property type="entry name" value="Macrolide_Exporter_MacB"/>
</dbReference>
<dbReference type="AlphaFoldDB" id="A0A4R6STM2"/>
<dbReference type="InterPro" id="IPR025857">
    <property type="entry name" value="MacB_PCD"/>
</dbReference>
<dbReference type="PANTHER" id="PTHR30572">
    <property type="entry name" value="MEMBRANE COMPONENT OF TRANSPORTER-RELATED"/>
    <property type="match status" value="1"/>
</dbReference>
<evidence type="ECO:0000259" key="7">
    <source>
        <dbReference type="Pfam" id="PF02687"/>
    </source>
</evidence>
<feature type="domain" description="ABC3 transporter permease C-terminal" evidence="7">
    <location>
        <begin position="276"/>
        <end position="391"/>
    </location>
</feature>
<evidence type="ECO:0000313" key="9">
    <source>
        <dbReference type="EMBL" id="TDQ08358.1"/>
    </source>
</evidence>
<keyword evidence="4 6" id="KW-1133">Transmembrane helix</keyword>
<comment type="caution">
    <text evidence="9">The sequence shown here is derived from an EMBL/GenBank/DDBJ whole genome shotgun (WGS) entry which is preliminary data.</text>
</comment>
<comment type="subcellular location">
    <subcellularLocation>
        <location evidence="1">Cell membrane</location>
        <topology evidence="1">Multi-pass membrane protein</topology>
    </subcellularLocation>
</comment>
<feature type="transmembrane region" description="Helical" evidence="6">
    <location>
        <begin position="366"/>
        <end position="392"/>
    </location>
</feature>
<dbReference type="Pfam" id="PF02687">
    <property type="entry name" value="FtsX"/>
    <property type="match status" value="2"/>
</dbReference>
<feature type="domain" description="MacB-like periplasmic core" evidence="8">
    <location>
        <begin position="20"/>
        <end position="230"/>
    </location>
</feature>
<dbReference type="GO" id="GO:0005886">
    <property type="term" value="C:plasma membrane"/>
    <property type="evidence" value="ECO:0007669"/>
    <property type="project" value="UniProtKB-SubCell"/>
</dbReference>